<evidence type="ECO:0000313" key="8">
    <source>
        <dbReference type="Proteomes" id="UP000249363"/>
    </source>
</evidence>
<evidence type="ECO:0000256" key="4">
    <source>
        <dbReference type="ARBA" id="ARBA00023136"/>
    </source>
</evidence>
<evidence type="ECO:0000256" key="5">
    <source>
        <dbReference type="PROSITE-ProRule" id="PRU00023"/>
    </source>
</evidence>
<dbReference type="PROSITE" id="PS50297">
    <property type="entry name" value="ANK_REP_REGION"/>
    <property type="match status" value="1"/>
</dbReference>
<feature type="transmembrane region" description="Helical" evidence="6">
    <location>
        <begin position="369"/>
        <end position="398"/>
    </location>
</feature>
<evidence type="ECO:0000256" key="6">
    <source>
        <dbReference type="SAM" id="Phobius"/>
    </source>
</evidence>
<dbReference type="PANTHER" id="PTHR23502:SF20">
    <property type="entry name" value="TRANSPORTER, PUTATIVE (AFU_ORTHOLOGUE AFUA_6G13880)-RELATED"/>
    <property type="match status" value="1"/>
</dbReference>
<keyword evidence="4 6" id="KW-0472">Membrane</keyword>
<feature type="transmembrane region" description="Helical" evidence="6">
    <location>
        <begin position="1608"/>
        <end position="1627"/>
    </location>
</feature>
<feature type="transmembrane region" description="Helical" evidence="6">
    <location>
        <begin position="137"/>
        <end position="154"/>
    </location>
</feature>
<dbReference type="Gene3D" id="1.25.40.20">
    <property type="entry name" value="Ankyrin repeat-containing domain"/>
    <property type="match status" value="1"/>
</dbReference>
<dbReference type="STRING" id="1196081.A0A364LDF2"/>
<dbReference type="GO" id="GO:0046873">
    <property type="term" value="F:metal ion transmembrane transporter activity"/>
    <property type="evidence" value="ECO:0007669"/>
    <property type="project" value="InterPro"/>
</dbReference>
<name>A0A364LDF2_TALAM</name>
<evidence type="ECO:0000313" key="7">
    <source>
        <dbReference type="EMBL" id="RAO73838.1"/>
    </source>
</evidence>
<dbReference type="InterPro" id="IPR036770">
    <property type="entry name" value="Ankyrin_rpt-contain_sf"/>
</dbReference>
<dbReference type="InterPro" id="IPR011701">
    <property type="entry name" value="MFS"/>
</dbReference>
<feature type="transmembrane region" description="Helical" evidence="6">
    <location>
        <begin position="201"/>
        <end position="219"/>
    </location>
</feature>
<dbReference type="Pfam" id="PF12796">
    <property type="entry name" value="Ank_2"/>
    <property type="match status" value="1"/>
</dbReference>
<dbReference type="RefSeq" id="XP_040738352.1">
    <property type="nucleotide sequence ID" value="XM_040882810.1"/>
</dbReference>
<evidence type="ECO:0008006" key="9">
    <source>
        <dbReference type="Google" id="ProtNLM"/>
    </source>
</evidence>
<dbReference type="OrthoDB" id="2585655at2759"/>
<reference evidence="7 8" key="1">
    <citation type="journal article" date="2017" name="Biotechnol. Biofuels">
        <title>Differential beta-glucosidase expression as a function of carbon source availability in Talaromyces amestolkiae: a genomic and proteomic approach.</title>
        <authorList>
            <person name="de Eugenio L.I."/>
            <person name="Mendez-Liter J.A."/>
            <person name="Nieto-Dominguez M."/>
            <person name="Alonso L."/>
            <person name="Gil-Munoz J."/>
            <person name="Barriuso J."/>
            <person name="Prieto A."/>
            <person name="Martinez M.J."/>
        </authorList>
    </citation>
    <scope>NUCLEOTIDE SEQUENCE [LARGE SCALE GENOMIC DNA]</scope>
    <source>
        <strain evidence="7 8">CIB</strain>
    </source>
</reference>
<feature type="transmembrane region" description="Helical" evidence="6">
    <location>
        <begin position="103"/>
        <end position="125"/>
    </location>
</feature>
<gene>
    <name evidence="7" type="ORF">BHQ10_009850</name>
</gene>
<comment type="subcellular location">
    <subcellularLocation>
        <location evidence="1">Membrane</location>
        <topology evidence="1">Multi-pass membrane protein</topology>
    </subcellularLocation>
</comment>
<dbReference type="Proteomes" id="UP000249363">
    <property type="component" value="Unassembled WGS sequence"/>
</dbReference>
<dbReference type="GO" id="GO:0005886">
    <property type="term" value="C:plasma membrane"/>
    <property type="evidence" value="ECO:0007669"/>
    <property type="project" value="TreeGrafter"/>
</dbReference>
<proteinExistence type="predicted"/>
<dbReference type="Gene3D" id="1.20.1250.20">
    <property type="entry name" value="MFS general substrate transporter like domains"/>
    <property type="match status" value="1"/>
</dbReference>
<evidence type="ECO:0000256" key="3">
    <source>
        <dbReference type="ARBA" id="ARBA00022989"/>
    </source>
</evidence>
<protein>
    <recommendedName>
        <fullName evidence="9">Major facilitator superfamily (MFS) profile domain-containing protein</fullName>
    </recommendedName>
</protein>
<feature type="transmembrane region" description="Helical" evidence="6">
    <location>
        <begin position="1565"/>
        <end position="1588"/>
    </location>
</feature>
<evidence type="ECO:0000256" key="1">
    <source>
        <dbReference type="ARBA" id="ARBA00004141"/>
    </source>
</evidence>
<feature type="transmembrane region" description="Helical" evidence="6">
    <location>
        <begin position="72"/>
        <end position="97"/>
    </location>
</feature>
<feature type="transmembrane region" description="Helical" evidence="6">
    <location>
        <begin position="339"/>
        <end position="363"/>
    </location>
</feature>
<keyword evidence="8" id="KW-1185">Reference proteome</keyword>
<accession>A0A364LDF2</accession>
<keyword evidence="2 6" id="KW-0812">Transmembrane</keyword>
<feature type="repeat" description="ANK" evidence="5">
    <location>
        <begin position="928"/>
        <end position="950"/>
    </location>
</feature>
<dbReference type="PROSITE" id="PS50088">
    <property type="entry name" value="ANK_REPEAT"/>
    <property type="match status" value="1"/>
</dbReference>
<dbReference type="GeneID" id="63799064"/>
<dbReference type="SUPFAM" id="SSF48403">
    <property type="entry name" value="Ankyrin repeat"/>
    <property type="match status" value="1"/>
</dbReference>
<organism evidence="7 8">
    <name type="scientific">Talaromyces amestolkiae</name>
    <dbReference type="NCBI Taxonomy" id="1196081"/>
    <lineage>
        <taxon>Eukaryota</taxon>
        <taxon>Fungi</taxon>
        <taxon>Dikarya</taxon>
        <taxon>Ascomycota</taxon>
        <taxon>Pezizomycotina</taxon>
        <taxon>Eurotiomycetes</taxon>
        <taxon>Eurotiomycetidae</taxon>
        <taxon>Eurotiales</taxon>
        <taxon>Trichocomaceae</taxon>
        <taxon>Talaromyces</taxon>
        <taxon>Talaromyces sect. Talaromyces</taxon>
    </lineage>
</organism>
<dbReference type="Pfam" id="PF07690">
    <property type="entry name" value="MFS_1"/>
    <property type="match status" value="1"/>
</dbReference>
<dbReference type="PANTHER" id="PTHR23502">
    <property type="entry name" value="MAJOR FACILITATOR SUPERFAMILY"/>
    <property type="match status" value="1"/>
</dbReference>
<dbReference type="SMART" id="SM00248">
    <property type="entry name" value="ANK"/>
    <property type="match status" value="3"/>
</dbReference>
<dbReference type="Gene3D" id="1.20.58.340">
    <property type="entry name" value="Magnesium transport protein CorA, transmembrane region"/>
    <property type="match status" value="1"/>
</dbReference>
<feature type="transmembrane region" description="Helical" evidence="6">
    <location>
        <begin position="225"/>
        <end position="245"/>
    </location>
</feature>
<dbReference type="EMBL" id="MIKG01000027">
    <property type="protein sequence ID" value="RAO73838.1"/>
    <property type="molecule type" value="Genomic_DNA"/>
</dbReference>
<evidence type="ECO:0000256" key="2">
    <source>
        <dbReference type="ARBA" id="ARBA00022692"/>
    </source>
</evidence>
<comment type="caution">
    <text evidence="7">The sequence shown here is derived from an EMBL/GenBank/DDBJ whole genome shotgun (WGS) entry which is preliminary data.</text>
</comment>
<sequence length="1716" mass="194651">MDLGILRDTKLEHVPGTAPLSELGREVYNTSGVDSSILKHDPTGTVILVPQPSDSPNDPYNWSRAKKERFTVAFAFGCGAVGAVGPLLGAAFVGLATEFDVPLSTFISGVQGGLLVAIAFGSLICNTLAVKYGKRPIYLITTIGLVVTCFWAAVAKSFISLVAARIIQGFCMGPLEALVPASIADVWFVHERGFRTSIFNLGVLGGINLAQPIAGAIIQYGSYKIAFYAMGGAFGLTFLLILLWMPETAFDRANARSVNLDIGSNNILTELEIVHKMDTKHIEREDNSLPATDTVSPQASEEMPYTWMREMLPYGGYVNHVSFWNTLLRPFAMLGSPPVMWATLLFTTCISWLVGISITLSQIFSAPPYSFSVIGVGCTNLSSFIASLLGTFTAGPLIDGIVRKMSLRNGGTFGESAKSYIPVDLNGQVEISDEDLEEVLFKVLIDIGQTKPVFLLLDDIINLNSEANGPLVPFLGRLFDNASAADIPLRLCYSKRDYPPLELPRSLVAIHHQVRVDAYNQPDVRLHVEKRMRRIFSGWGRRPELSLVDQIVEMVGTGFAVANSYLNDLKEVHPTAMEDKLMSGRISPTQVHSMWEHILQDALSLNGSRETKAVAMIRCALAAQRPLSIEEFFNIFNISSGTEVQEMESSLTAESLGLLHTSVNESSYDKLGRQRKFVSFVQPTLRKHLENPKSGDFLITRLNQTQTEFIAEGHGFFLRKGIESLKAYLPDYRNKWKKVLPEFVEAKLSLDPERNPLFDFSPIFKSYPFLKYTLYNLFIHAARMRGTDEERGLLAEFHEQGHGVIKASKYPWEDHEQYTIFGVWCHLNNCLLGLRIYGPSVTLMHVLAQFNMSEYLSWGLKRGWNYKVKTESDQTTLHWAAYYGSEQVAKVLLEQTFDDEIDVFWKPTQNKDPFYVWSTYIGYRECDYMRSALHLAAAKGNVNIVTLLLSFKEELKEELRKILHGMLPIAKINEDTLTIDSAWDQYLNSIEWKVPTVLEHAVEGHHATVVEKLLEHGADWRLHSGPQSPLQLAMRLAQDEATLRPATKTIVRMLKAAAFAVLDNASSLEYEAISYDKLFEATRIDINRSGVTRTQIAIPELLSSHELCKGNSQQLTWYHLPANNMRWAEILIFRLFGKDKRDEVLRHEMWTERQIHGSERSYISFMRPGCDKVAAEDFILFMPYIHWETQKKQRGLETLLLCKFLLGVDPDRLPSLVRQLSAENNDLLNAYADNNSGIPGIATLSQEFQLFLKVVDNSEKNIQSAKHRLRRAMNDYKSGACVSDRDMRLIDLYTMKPGNKHSLHIRRTLDQSFYHTLDSTSTRNKDQVVTRYGRREKRKQPVVMMVDQLWLWCIDGTVITCFPQRRECGLDDPDRYDMTDVLENIFQNISSGILKEQTKKIRALLPQLIINECIQACFDPMKNLEDDFKFLDMFSNSISRIADGEVTSYERFVKMLKISGQQDLMDIDTESSLLREMKDILDELRMIKLVFIDQKRVIETFPVQESAVADWTVARKSVEIYLYKVRSMQDEGERTVTSLNALMDLRQRHATLWEAKSTGRQGNTIMVFTVVTILFLPASFMASFFALPVLQFSRTDSDNMNLTYVVKWIMIFTIPVAVFFVSLAFYINDLLNALSRITGHEQRVAKRLAEAERKQMRHGFITGLDDWKNQDEMEGKYGETAKQDFQGSGGQRIFQPVAQVESWLRKRKRRTDSLPR</sequence>
<dbReference type="InterPro" id="IPR002110">
    <property type="entry name" value="Ankyrin_rpt"/>
</dbReference>
<dbReference type="InterPro" id="IPR036259">
    <property type="entry name" value="MFS_trans_sf"/>
</dbReference>
<keyword evidence="5" id="KW-0040">ANK repeat</keyword>
<keyword evidence="3 6" id="KW-1133">Transmembrane helix</keyword>
<dbReference type="SUPFAM" id="SSF103473">
    <property type="entry name" value="MFS general substrate transporter"/>
    <property type="match status" value="1"/>
</dbReference>